<dbReference type="SUPFAM" id="SSF54001">
    <property type="entry name" value="Cysteine proteinases"/>
    <property type="match status" value="1"/>
</dbReference>
<dbReference type="Pfam" id="PF00797">
    <property type="entry name" value="Acetyltransf_2"/>
    <property type="match status" value="1"/>
</dbReference>
<proteinExistence type="inferred from homology"/>
<comment type="caution">
    <text evidence="2">The sequence shown here is derived from an EMBL/GenBank/DDBJ whole genome shotgun (WGS) entry which is preliminary data.</text>
</comment>
<dbReference type="EMBL" id="PDNA01000170">
    <property type="protein sequence ID" value="PGH07258.1"/>
    <property type="molecule type" value="Genomic_DNA"/>
</dbReference>
<dbReference type="InterPro" id="IPR038765">
    <property type="entry name" value="Papain-like_cys_pep_sf"/>
</dbReference>
<sequence>MASSSQYPVYTWEQLIQYISCIYRYTADQAAIKLGEIEQLIRQDPLSALTELQRRHLATMCFSNVVLHYSQHHTISLDPDHLFHKMVERKFGGYCMENTGLLAIVLRSLGYHFFVSAAKVSNEIDGSEPAGGFTGMGHMVLIIRIGEKEYMVDAGFGPNGATHPLLLEDGSTAVAIAPAEMGFVKGGDPATPWSRRPWVFRIRPNPESAWKSAYCFYDVEFLREDFEVLNFCTSQHPTSLFTKKFICTRFILNETEDDINGFISMTGAVVKRNLNGNVETLALLANEAERVAALEKMFDVHLQPLEARGIGGRATEIRTS</sequence>
<keyword evidence="3" id="KW-1185">Reference proteome</keyword>
<evidence type="ECO:0000313" key="2">
    <source>
        <dbReference type="EMBL" id="PGH07258.1"/>
    </source>
</evidence>
<dbReference type="Gene3D" id="3.30.2140.20">
    <property type="match status" value="1"/>
</dbReference>
<dbReference type="Proteomes" id="UP000224634">
    <property type="component" value="Unassembled WGS sequence"/>
</dbReference>
<dbReference type="PANTHER" id="PTHR11786">
    <property type="entry name" value="N-HYDROXYARYLAMINE O-ACETYLTRANSFERASE"/>
    <property type="match status" value="1"/>
</dbReference>
<protein>
    <submittedName>
        <fullName evidence="2">Uncharacterized protein</fullName>
    </submittedName>
</protein>
<dbReference type="InterPro" id="IPR001447">
    <property type="entry name" value="Arylamine_N-AcTrfase"/>
</dbReference>
<comment type="similarity">
    <text evidence="1">Belongs to the arylamine N-acetyltransferase family.</text>
</comment>
<name>A0A2B7XF21_POLH7</name>
<reference evidence="2" key="1">
    <citation type="submission" date="2017-10" db="EMBL/GenBank/DDBJ databases">
        <title>Comparative genomics in systemic dimorphic fungi from Ajellomycetaceae.</title>
        <authorList>
            <person name="Munoz J.F."/>
            <person name="Mcewen J.G."/>
            <person name="Clay O.K."/>
            <person name="Cuomo C.A."/>
        </authorList>
    </citation>
    <scope>NUCLEOTIDE SEQUENCE [LARGE SCALE GENOMIC DNA]</scope>
    <source>
        <strain evidence="2">UAMH7299</strain>
    </source>
</reference>
<dbReference type="GO" id="GO:0016407">
    <property type="term" value="F:acetyltransferase activity"/>
    <property type="evidence" value="ECO:0007669"/>
    <property type="project" value="InterPro"/>
</dbReference>
<dbReference type="InterPro" id="IPR053710">
    <property type="entry name" value="Arylamine_NAT_domain_sf"/>
</dbReference>
<dbReference type="STRING" id="1447883.A0A2B7XF21"/>
<evidence type="ECO:0000313" key="3">
    <source>
        <dbReference type="Proteomes" id="UP000224634"/>
    </source>
</evidence>
<dbReference type="OrthoDB" id="10260017at2759"/>
<dbReference type="AlphaFoldDB" id="A0A2B7XF21"/>
<gene>
    <name evidence="2" type="ORF">AJ80_08018</name>
</gene>
<organism evidence="2 3">
    <name type="scientific">Polytolypa hystricis (strain UAMH7299)</name>
    <dbReference type="NCBI Taxonomy" id="1447883"/>
    <lineage>
        <taxon>Eukaryota</taxon>
        <taxon>Fungi</taxon>
        <taxon>Dikarya</taxon>
        <taxon>Ascomycota</taxon>
        <taxon>Pezizomycotina</taxon>
        <taxon>Eurotiomycetes</taxon>
        <taxon>Eurotiomycetidae</taxon>
        <taxon>Onygenales</taxon>
        <taxon>Onygenales incertae sedis</taxon>
        <taxon>Polytolypa</taxon>
    </lineage>
</organism>
<evidence type="ECO:0000256" key="1">
    <source>
        <dbReference type="ARBA" id="ARBA00006547"/>
    </source>
</evidence>
<accession>A0A2B7XF21</accession>
<dbReference type="PANTHER" id="PTHR11786:SF0">
    <property type="entry name" value="ARYLAMINE N-ACETYLTRANSFERASE 4-RELATED"/>
    <property type="match status" value="1"/>
</dbReference>